<comment type="similarity">
    <text evidence="1">Belongs to the universal ribosomal protein uL4 family.</text>
</comment>
<evidence type="ECO:0000313" key="5">
    <source>
        <dbReference type="EMBL" id="KAL3308286.1"/>
    </source>
</evidence>
<dbReference type="PANTHER" id="PTHR10746:SF6">
    <property type="entry name" value="LARGE RIBOSOMAL SUBUNIT PROTEIN UL4M"/>
    <property type="match status" value="1"/>
</dbReference>
<dbReference type="InterPro" id="IPR013005">
    <property type="entry name" value="Ribosomal_uL4-like"/>
</dbReference>
<accession>A0ABD2PRB4</accession>
<dbReference type="SUPFAM" id="SSF52166">
    <property type="entry name" value="Ribosomal protein L4"/>
    <property type="match status" value="1"/>
</dbReference>
<dbReference type="GO" id="GO:0005840">
    <property type="term" value="C:ribosome"/>
    <property type="evidence" value="ECO:0007669"/>
    <property type="project" value="UniProtKB-KW"/>
</dbReference>
<comment type="caution">
    <text evidence="5">The sequence shown here is derived from an EMBL/GenBank/DDBJ whole genome shotgun (WGS) entry which is preliminary data.</text>
</comment>
<dbReference type="GO" id="GO:1990904">
    <property type="term" value="C:ribonucleoprotein complex"/>
    <property type="evidence" value="ECO:0007669"/>
    <property type="project" value="UniProtKB-KW"/>
</dbReference>
<evidence type="ECO:0000256" key="4">
    <source>
        <dbReference type="ARBA" id="ARBA00040565"/>
    </source>
</evidence>
<dbReference type="InterPro" id="IPR023574">
    <property type="entry name" value="Ribosomal_uL4_dom_sf"/>
</dbReference>
<keyword evidence="6" id="KW-1185">Reference proteome</keyword>
<gene>
    <name evidence="5" type="primary">MRPL4</name>
    <name evidence="5" type="ORF">Ciccas_013184</name>
</gene>
<evidence type="ECO:0000256" key="1">
    <source>
        <dbReference type="ARBA" id="ARBA00010528"/>
    </source>
</evidence>
<reference evidence="5 6" key="1">
    <citation type="submission" date="2024-11" db="EMBL/GenBank/DDBJ databases">
        <title>Adaptive evolution of stress response genes in parasites aligns with host niche diversity.</title>
        <authorList>
            <person name="Hahn C."/>
            <person name="Resl P."/>
        </authorList>
    </citation>
    <scope>NUCLEOTIDE SEQUENCE [LARGE SCALE GENOMIC DNA]</scope>
    <source>
        <strain evidence="5">EGGRZ-B1_66</strain>
        <tissue evidence="5">Body</tissue>
    </source>
</reference>
<dbReference type="EMBL" id="JBJKFK010005503">
    <property type="protein sequence ID" value="KAL3308286.1"/>
    <property type="molecule type" value="Genomic_DNA"/>
</dbReference>
<dbReference type="Pfam" id="PF00573">
    <property type="entry name" value="Ribosomal_L4"/>
    <property type="match status" value="1"/>
</dbReference>
<dbReference type="PANTHER" id="PTHR10746">
    <property type="entry name" value="50S RIBOSOMAL PROTEIN L4"/>
    <property type="match status" value="1"/>
</dbReference>
<evidence type="ECO:0000313" key="6">
    <source>
        <dbReference type="Proteomes" id="UP001626550"/>
    </source>
</evidence>
<keyword evidence="2 5" id="KW-0689">Ribosomal protein</keyword>
<proteinExistence type="inferred from homology"/>
<name>A0ABD2PRB4_9PLAT</name>
<dbReference type="Proteomes" id="UP001626550">
    <property type="component" value="Unassembled WGS sequence"/>
</dbReference>
<protein>
    <recommendedName>
        <fullName evidence="4">Large ribosomal subunit protein uL4m</fullName>
    </recommendedName>
</protein>
<dbReference type="AlphaFoldDB" id="A0ABD2PRB4"/>
<sequence>MPRLKVASFTDQNPKAWVESLQADRPLGYIDLHPDVFSVHPRIDLVHKNLYWQANYRVVDWRCITTRADLPYRTRRKPWPQKKTGRARHSNRRNQIWVGGAQYSGPRGPHSFFSMLPRDQRISGLLSMLTIKHTQNDLRIVETLKLKSEMENEARDILLKDPTELSNPQTGSNLIDHASDYDSREQLIDRFSLKAANYLRDFVDSQDWGPAVLFITE</sequence>
<evidence type="ECO:0000256" key="2">
    <source>
        <dbReference type="ARBA" id="ARBA00022980"/>
    </source>
</evidence>
<dbReference type="InterPro" id="IPR002136">
    <property type="entry name" value="Ribosomal_uL4"/>
</dbReference>
<organism evidence="5 6">
    <name type="scientific">Cichlidogyrus casuarinus</name>
    <dbReference type="NCBI Taxonomy" id="1844966"/>
    <lineage>
        <taxon>Eukaryota</taxon>
        <taxon>Metazoa</taxon>
        <taxon>Spiralia</taxon>
        <taxon>Lophotrochozoa</taxon>
        <taxon>Platyhelminthes</taxon>
        <taxon>Monogenea</taxon>
        <taxon>Monopisthocotylea</taxon>
        <taxon>Dactylogyridea</taxon>
        <taxon>Ancyrocephalidae</taxon>
        <taxon>Cichlidogyrus</taxon>
    </lineage>
</organism>
<dbReference type="Gene3D" id="3.40.1370.10">
    <property type="match status" value="1"/>
</dbReference>
<keyword evidence="3" id="KW-0687">Ribonucleoprotein</keyword>
<evidence type="ECO:0000256" key="3">
    <source>
        <dbReference type="ARBA" id="ARBA00023274"/>
    </source>
</evidence>